<gene>
    <name evidence="1" type="ORF">SAY87_013177</name>
</gene>
<reference evidence="1 2" key="1">
    <citation type="journal article" date="2023" name="Hortic Res">
        <title>Pangenome of water caltrop reveals structural variations and asymmetric subgenome divergence after allopolyploidization.</title>
        <authorList>
            <person name="Zhang X."/>
            <person name="Chen Y."/>
            <person name="Wang L."/>
            <person name="Yuan Y."/>
            <person name="Fang M."/>
            <person name="Shi L."/>
            <person name="Lu R."/>
            <person name="Comes H.P."/>
            <person name="Ma Y."/>
            <person name="Chen Y."/>
            <person name="Huang G."/>
            <person name="Zhou Y."/>
            <person name="Zheng Z."/>
            <person name="Qiu Y."/>
        </authorList>
    </citation>
    <scope>NUCLEOTIDE SEQUENCE [LARGE SCALE GENOMIC DNA]</scope>
    <source>
        <tissue evidence="1">Roots</tissue>
    </source>
</reference>
<proteinExistence type="predicted"/>
<protein>
    <submittedName>
        <fullName evidence="1">Uncharacterized protein</fullName>
    </submittedName>
</protein>
<evidence type="ECO:0000313" key="2">
    <source>
        <dbReference type="Proteomes" id="UP001345219"/>
    </source>
</evidence>
<sequence length="106" mass="12179">MKQKPTKDSKTLCHSNLYDPLSSIYSKKFQFFSFFFLIDNNSLLVCGSDILQPRSYAIRRSLSPCSCSPKAGQRRERYKLSKKLVLSACGSEFDSLRAERLLQWGD</sequence>
<dbReference type="EMBL" id="JAXIOK010000008">
    <property type="protein sequence ID" value="KAK4763739.1"/>
    <property type="molecule type" value="Genomic_DNA"/>
</dbReference>
<accession>A0AAN7KEP3</accession>
<evidence type="ECO:0000313" key="1">
    <source>
        <dbReference type="EMBL" id="KAK4763739.1"/>
    </source>
</evidence>
<organism evidence="1 2">
    <name type="scientific">Trapa incisa</name>
    <dbReference type="NCBI Taxonomy" id="236973"/>
    <lineage>
        <taxon>Eukaryota</taxon>
        <taxon>Viridiplantae</taxon>
        <taxon>Streptophyta</taxon>
        <taxon>Embryophyta</taxon>
        <taxon>Tracheophyta</taxon>
        <taxon>Spermatophyta</taxon>
        <taxon>Magnoliopsida</taxon>
        <taxon>eudicotyledons</taxon>
        <taxon>Gunneridae</taxon>
        <taxon>Pentapetalae</taxon>
        <taxon>rosids</taxon>
        <taxon>malvids</taxon>
        <taxon>Myrtales</taxon>
        <taxon>Lythraceae</taxon>
        <taxon>Trapa</taxon>
    </lineage>
</organism>
<comment type="caution">
    <text evidence="1">The sequence shown here is derived from an EMBL/GenBank/DDBJ whole genome shotgun (WGS) entry which is preliminary data.</text>
</comment>
<dbReference type="Proteomes" id="UP001345219">
    <property type="component" value="Chromosome 11"/>
</dbReference>
<dbReference type="AlphaFoldDB" id="A0AAN7KEP3"/>
<name>A0AAN7KEP3_9MYRT</name>
<keyword evidence="2" id="KW-1185">Reference proteome</keyword>